<evidence type="ECO:0000256" key="2">
    <source>
        <dbReference type="SAM" id="MobiDB-lite"/>
    </source>
</evidence>
<evidence type="ECO:0000259" key="3">
    <source>
        <dbReference type="Pfam" id="PF11443"/>
    </source>
</evidence>
<dbReference type="EMBL" id="JAANQT010000018">
    <property type="protein sequence ID" value="KAG1315875.1"/>
    <property type="molecule type" value="Genomic_DNA"/>
</dbReference>
<dbReference type="PANTHER" id="PTHR31373:SF27">
    <property type="entry name" value="TROVE DOMAIN-CONTAINING PROTEIN"/>
    <property type="match status" value="1"/>
</dbReference>
<feature type="compositionally biased region" description="Basic and acidic residues" evidence="2">
    <location>
        <begin position="770"/>
        <end position="782"/>
    </location>
</feature>
<dbReference type="PANTHER" id="PTHR31373">
    <property type="entry name" value="OS06G0652100 PROTEIN"/>
    <property type="match status" value="1"/>
</dbReference>
<feature type="region of interest" description="Disordered" evidence="2">
    <location>
        <begin position="745"/>
        <end position="784"/>
    </location>
</feature>
<dbReference type="InterPro" id="IPR036465">
    <property type="entry name" value="vWFA_dom_sf"/>
</dbReference>
<dbReference type="AlphaFoldDB" id="A0A9P7BXV4"/>
<sequence>MPSFADYPSALPYFVELHNKDLLDELVAELKGRDCDIRSLQVKLKGQEEEEAPSHPFMEAFEGIANLSLTANGASTNASTNDPCLDLYYANNRVVGQKDKWSLYEKAWAMDPDLTLHIIFYTRSIHRGKSALVPFCDGFCWLLQHHPRTALANLHVLVDGTIRTSAALKAKLKEAKKKAEAEDEGWEVTDKEEEIELLERRDFKTHGYWKDLCTLLTIAAQGELDGPEMDEYKALHWPRLKRDKEAKATTRRARKDRYLLRKKMPETEAKDDRQAALRKCSELNAANKITAKENRMKICEERNEQVVSLLESNKTYRALHFTIAKLFADQLKVDMTQFQKNKAALEQGTLSGRHALGFNLSMAAKWAPSLYNSHDKHTFLATSIAEVLFPPESYQQSEESREHYLNKVRDLYRKQYLVPLRKAMDLTEHYMADGKWGKVDFSHIPAVCFEKSMSHFFSHDPESLMDYLDEVAKGTKQVSGETLAPNNLAYRAAKFDAPKNIEKILQKVPSAAARLAEAEKNLVNGQWNTLIQGLRETSQLDVTKSNNKKIDLGECIAICDVSGSMFWGFGAADQDCPYYVAIGLSLVITNLAKPPFNGALITFSAQPELAKIDTSLPFSDQVKQVMNIDAGYNTNLRAVFTDVLLPMAVKHNLKQEDMVKRLFIFTDMEFDSGTSEDDRFETTFDFIQRKYDEAGYELPEIVWWNLSGQNTCSGDNLNAPVTKHQEKTSLLSGFSASMLKTFLDGDADDIEEEKDQEVKDEEDKEDQEDKESNAKSNKKEQDPLSFAKKAVYHESFNGLVVID</sequence>
<evidence type="ECO:0000313" key="6">
    <source>
        <dbReference type="Proteomes" id="UP000716291"/>
    </source>
</evidence>
<feature type="coiled-coil region" evidence="1">
    <location>
        <begin position="162"/>
        <end position="201"/>
    </location>
</feature>
<proteinExistence type="predicted"/>
<keyword evidence="6" id="KW-1185">Reference proteome</keyword>
<dbReference type="Pfam" id="PF25043">
    <property type="entry name" value="DUF7788"/>
    <property type="match status" value="1"/>
</dbReference>
<dbReference type="InterPro" id="IPR011205">
    <property type="entry name" value="UCP015417_vWA"/>
</dbReference>
<dbReference type="InterPro" id="IPR058580">
    <property type="entry name" value="DUF2828"/>
</dbReference>
<dbReference type="SUPFAM" id="SSF53300">
    <property type="entry name" value="vWA-like"/>
    <property type="match status" value="1"/>
</dbReference>
<name>A0A9P7BXV4_RHIOR</name>
<evidence type="ECO:0000313" key="5">
    <source>
        <dbReference type="EMBL" id="KAG1315875.1"/>
    </source>
</evidence>
<gene>
    <name evidence="5" type="ORF">G6F64_000313</name>
</gene>
<accession>A0A9P7BXV4</accession>
<protein>
    <recommendedName>
        <fullName evidence="7">VWFA domain-containing protein</fullName>
    </recommendedName>
</protein>
<feature type="compositionally biased region" description="Acidic residues" evidence="2">
    <location>
        <begin position="745"/>
        <end position="769"/>
    </location>
</feature>
<comment type="caution">
    <text evidence="5">The sequence shown here is derived from an EMBL/GenBank/DDBJ whole genome shotgun (WGS) entry which is preliminary data.</text>
</comment>
<reference evidence="5" key="1">
    <citation type="journal article" date="2020" name="Microb. Genom.">
        <title>Genetic diversity of clinical and environmental Mucorales isolates obtained from an investigation of mucormycosis cases among solid organ transplant recipients.</title>
        <authorList>
            <person name="Nguyen M.H."/>
            <person name="Kaul D."/>
            <person name="Muto C."/>
            <person name="Cheng S.J."/>
            <person name="Richter R.A."/>
            <person name="Bruno V.M."/>
            <person name="Liu G."/>
            <person name="Beyhan S."/>
            <person name="Sundermann A.J."/>
            <person name="Mounaud S."/>
            <person name="Pasculle A.W."/>
            <person name="Nierman W.C."/>
            <person name="Driscoll E."/>
            <person name="Cumbie R."/>
            <person name="Clancy C.J."/>
            <person name="Dupont C.L."/>
        </authorList>
    </citation>
    <scope>NUCLEOTIDE SEQUENCE</scope>
    <source>
        <strain evidence="5">GL11</strain>
    </source>
</reference>
<feature type="domain" description="DUF7788" evidence="4">
    <location>
        <begin position="554"/>
        <end position="791"/>
    </location>
</feature>
<keyword evidence="1" id="KW-0175">Coiled coil</keyword>
<dbReference type="Pfam" id="PF11443">
    <property type="entry name" value="DUF2828"/>
    <property type="match status" value="1"/>
</dbReference>
<dbReference type="Proteomes" id="UP000716291">
    <property type="component" value="Unassembled WGS sequence"/>
</dbReference>
<organism evidence="5 6">
    <name type="scientific">Rhizopus oryzae</name>
    <name type="common">Mucormycosis agent</name>
    <name type="synonym">Rhizopus arrhizus var. delemar</name>
    <dbReference type="NCBI Taxonomy" id="64495"/>
    <lineage>
        <taxon>Eukaryota</taxon>
        <taxon>Fungi</taxon>
        <taxon>Fungi incertae sedis</taxon>
        <taxon>Mucoromycota</taxon>
        <taxon>Mucoromycotina</taxon>
        <taxon>Mucoromycetes</taxon>
        <taxon>Mucorales</taxon>
        <taxon>Mucorineae</taxon>
        <taxon>Rhizopodaceae</taxon>
        <taxon>Rhizopus</taxon>
    </lineage>
</organism>
<dbReference type="InterPro" id="IPR056690">
    <property type="entry name" value="DUF7788"/>
</dbReference>
<evidence type="ECO:0008006" key="7">
    <source>
        <dbReference type="Google" id="ProtNLM"/>
    </source>
</evidence>
<feature type="domain" description="DUF2828" evidence="3">
    <location>
        <begin position="70"/>
        <end position="540"/>
    </location>
</feature>
<evidence type="ECO:0000259" key="4">
    <source>
        <dbReference type="Pfam" id="PF25043"/>
    </source>
</evidence>
<dbReference type="PIRSF" id="PIRSF015417">
    <property type="entry name" value="T31B5_30_vWA"/>
    <property type="match status" value="1"/>
</dbReference>
<evidence type="ECO:0000256" key="1">
    <source>
        <dbReference type="SAM" id="Coils"/>
    </source>
</evidence>